<evidence type="ECO:0000313" key="4">
    <source>
        <dbReference type="Proteomes" id="UP000516797"/>
    </source>
</evidence>
<proteinExistence type="predicted"/>
<gene>
    <name evidence="1" type="ORF">GLP18_04035</name>
    <name evidence="2" type="ORF">SSU1300283_00213</name>
</gene>
<accession>A0A6L8MWD3</accession>
<reference evidence="2 4" key="2">
    <citation type="submission" date="2020-07" db="EMBL/GenBank/DDBJ databases">
        <title>Complete genome sequences of Streptococcus suis pig pathogenic strain 10, 13-00283-02 and 16085/3b.</title>
        <authorList>
            <person name="Bunk B."/>
            <person name="Jakobczak B."/>
            <person name="Florian V."/>
            <person name="Dittmar D."/>
            <person name="Maeder U."/>
            <person name="Jarek M."/>
            <person name="Baums C.G."/>
            <person name="Haeussler S."/>
            <person name="Voelker U."/>
            <person name="Michalik S."/>
        </authorList>
    </citation>
    <scope>NUCLEOTIDE SEQUENCE [LARGE SCALE GENOMIC DNA]</scope>
    <source>
        <strain evidence="2 4">13-00283-02</strain>
    </source>
</reference>
<protein>
    <submittedName>
        <fullName evidence="1">DNA mismatch repair protein MutT</fullName>
    </submittedName>
</protein>
<evidence type="ECO:0000313" key="2">
    <source>
        <dbReference type="EMBL" id="QOE27544.1"/>
    </source>
</evidence>
<dbReference type="EMBL" id="CP058741">
    <property type="protein sequence ID" value="QOE27544.1"/>
    <property type="molecule type" value="Genomic_DNA"/>
</dbReference>
<dbReference type="Proteomes" id="UP000483765">
    <property type="component" value="Unassembled WGS sequence"/>
</dbReference>
<sequence length="48" mass="5355">MSRREQVVLTNMCMITDGQRVLVQDRKSEKWPGVTFPGGDCVIIMTGA</sequence>
<dbReference type="Gene3D" id="3.90.79.10">
    <property type="entry name" value="Nucleoside Triphosphate Pyrophosphohydrolase"/>
    <property type="match status" value="1"/>
</dbReference>
<evidence type="ECO:0000313" key="1">
    <source>
        <dbReference type="EMBL" id="MYN69412.1"/>
    </source>
</evidence>
<dbReference type="EMBL" id="WNXH01000005">
    <property type="protein sequence ID" value="MYN69412.1"/>
    <property type="molecule type" value="Genomic_DNA"/>
</dbReference>
<dbReference type="AlphaFoldDB" id="A0A6L8MWD3"/>
<dbReference type="Proteomes" id="UP000516797">
    <property type="component" value="Chromosome"/>
</dbReference>
<evidence type="ECO:0000313" key="3">
    <source>
        <dbReference type="Proteomes" id="UP000483765"/>
    </source>
</evidence>
<name>A0A6L8MWD3_STRSU</name>
<reference evidence="1 3" key="1">
    <citation type="submission" date="2019-11" db="EMBL/GenBank/DDBJ databases">
        <title>Divergent Streptococcus suis from cattle.</title>
        <authorList>
            <person name="Williamson C."/>
        </authorList>
    </citation>
    <scope>NUCLEOTIDE SEQUENCE [LARGE SCALE GENOMIC DNA]</scope>
    <source>
        <strain evidence="1 3">10-36905</strain>
    </source>
</reference>
<organism evidence="1 3">
    <name type="scientific">Streptococcus suis</name>
    <dbReference type="NCBI Taxonomy" id="1307"/>
    <lineage>
        <taxon>Bacteria</taxon>
        <taxon>Bacillati</taxon>
        <taxon>Bacillota</taxon>
        <taxon>Bacilli</taxon>
        <taxon>Lactobacillales</taxon>
        <taxon>Streptococcaceae</taxon>
        <taxon>Streptococcus</taxon>
    </lineage>
</organism>